<reference evidence="2" key="1">
    <citation type="journal article" date="2022" name="Mol. Ecol. Resour.">
        <title>The genomes of chicory, endive, great burdock and yacon provide insights into Asteraceae palaeo-polyploidization history and plant inulin production.</title>
        <authorList>
            <person name="Fan W."/>
            <person name="Wang S."/>
            <person name="Wang H."/>
            <person name="Wang A."/>
            <person name="Jiang F."/>
            <person name="Liu H."/>
            <person name="Zhao H."/>
            <person name="Xu D."/>
            <person name="Zhang Y."/>
        </authorList>
    </citation>
    <scope>NUCLEOTIDE SEQUENCE [LARGE SCALE GENOMIC DNA]</scope>
    <source>
        <strain evidence="2">cv. Punajuju</strain>
    </source>
</reference>
<protein>
    <submittedName>
        <fullName evidence="1">Uncharacterized protein</fullName>
    </submittedName>
</protein>
<proteinExistence type="predicted"/>
<sequence>MLMTIYNWLEVANFSSQVGHIRAKVIFDQLGVHAAETNGVHLDNNLFFGESFVMTVVMVLATFPGLEVNGGKSCWEALEREFE</sequence>
<organism evidence="1 2">
    <name type="scientific">Cichorium intybus</name>
    <name type="common">Chicory</name>
    <dbReference type="NCBI Taxonomy" id="13427"/>
    <lineage>
        <taxon>Eukaryota</taxon>
        <taxon>Viridiplantae</taxon>
        <taxon>Streptophyta</taxon>
        <taxon>Embryophyta</taxon>
        <taxon>Tracheophyta</taxon>
        <taxon>Spermatophyta</taxon>
        <taxon>Magnoliopsida</taxon>
        <taxon>eudicotyledons</taxon>
        <taxon>Gunneridae</taxon>
        <taxon>Pentapetalae</taxon>
        <taxon>asterids</taxon>
        <taxon>campanulids</taxon>
        <taxon>Asterales</taxon>
        <taxon>Asteraceae</taxon>
        <taxon>Cichorioideae</taxon>
        <taxon>Cichorieae</taxon>
        <taxon>Cichoriinae</taxon>
        <taxon>Cichorium</taxon>
    </lineage>
</organism>
<accession>A0ACB9GZC3</accession>
<name>A0ACB9GZC3_CICIN</name>
<evidence type="ECO:0000313" key="1">
    <source>
        <dbReference type="EMBL" id="KAI3788330.1"/>
    </source>
</evidence>
<comment type="caution">
    <text evidence="1">The sequence shown here is derived from an EMBL/GenBank/DDBJ whole genome shotgun (WGS) entry which is preliminary data.</text>
</comment>
<evidence type="ECO:0000313" key="2">
    <source>
        <dbReference type="Proteomes" id="UP001055811"/>
    </source>
</evidence>
<gene>
    <name evidence="1" type="ORF">L2E82_01091</name>
</gene>
<dbReference type="EMBL" id="CM042009">
    <property type="protein sequence ID" value="KAI3788330.1"/>
    <property type="molecule type" value="Genomic_DNA"/>
</dbReference>
<dbReference type="Proteomes" id="UP001055811">
    <property type="component" value="Linkage Group LG01"/>
</dbReference>
<reference evidence="1 2" key="2">
    <citation type="journal article" date="2022" name="Mol. Ecol. Resour.">
        <title>The genomes of chicory, endive, great burdock and yacon provide insights into Asteraceae paleo-polyploidization history and plant inulin production.</title>
        <authorList>
            <person name="Fan W."/>
            <person name="Wang S."/>
            <person name="Wang H."/>
            <person name="Wang A."/>
            <person name="Jiang F."/>
            <person name="Liu H."/>
            <person name="Zhao H."/>
            <person name="Xu D."/>
            <person name="Zhang Y."/>
        </authorList>
    </citation>
    <scope>NUCLEOTIDE SEQUENCE [LARGE SCALE GENOMIC DNA]</scope>
    <source>
        <strain evidence="2">cv. Punajuju</strain>
        <tissue evidence="1">Leaves</tissue>
    </source>
</reference>
<keyword evidence="2" id="KW-1185">Reference proteome</keyword>